<organism evidence="2 3">
    <name type="scientific">Artemia franciscana</name>
    <name type="common">Brine shrimp</name>
    <name type="synonym">Artemia sanfranciscana</name>
    <dbReference type="NCBI Taxonomy" id="6661"/>
    <lineage>
        <taxon>Eukaryota</taxon>
        <taxon>Metazoa</taxon>
        <taxon>Ecdysozoa</taxon>
        <taxon>Arthropoda</taxon>
        <taxon>Crustacea</taxon>
        <taxon>Branchiopoda</taxon>
        <taxon>Anostraca</taxon>
        <taxon>Artemiidae</taxon>
        <taxon>Artemia</taxon>
    </lineage>
</organism>
<sequence>MSDKGLKDATNCINNIRKSIRKKLGSSEVPQRAAASVIFKSKQLGNIVSTEAEIAWKKVAQTFQRKTKRRRLLDNVYTPLASGKIRKSPGNPKQILGRTPTRLYSPFGIETPQGSSTGTSSINGRILEKDLQTGGVRRSPRIQNLKNHAKAENTVFYSPTGRIQNDINAVRESLATMHVTANSFVRKSIRKQLELE</sequence>
<evidence type="ECO:0000313" key="3">
    <source>
        <dbReference type="Proteomes" id="UP001187531"/>
    </source>
</evidence>
<comment type="caution">
    <text evidence="2">The sequence shown here is derived from an EMBL/GenBank/DDBJ whole genome shotgun (WGS) entry which is preliminary data.</text>
</comment>
<evidence type="ECO:0000256" key="1">
    <source>
        <dbReference type="SAM" id="MobiDB-lite"/>
    </source>
</evidence>
<dbReference type="AlphaFoldDB" id="A0AA88HLV4"/>
<proteinExistence type="predicted"/>
<feature type="region of interest" description="Disordered" evidence="1">
    <location>
        <begin position="83"/>
        <end position="122"/>
    </location>
</feature>
<accession>A0AA88HLV4</accession>
<name>A0AA88HLV4_ARTSF</name>
<evidence type="ECO:0000313" key="2">
    <source>
        <dbReference type="EMBL" id="KAK2711830.1"/>
    </source>
</evidence>
<gene>
    <name evidence="2" type="ORF">QYM36_012830</name>
</gene>
<dbReference type="EMBL" id="JAVRJZ010000016">
    <property type="protein sequence ID" value="KAK2711830.1"/>
    <property type="molecule type" value="Genomic_DNA"/>
</dbReference>
<feature type="compositionally biased region" description="Polar residues" evidence="1">
    <location>
        <begin position="112"/>
        <end position="122"/>
    </location>
</feature>
<dbReference type="Proteomes" id="UP001187531">
    <property type="component" value="Unassembled WGS sequence"/>
</dbReference>
<reference evidence="2" key="1">
    <citation type="submission" date="2023-07" db="EMBL/GenBank/DDBJ databases">
        <title>Chromosome-level genome assembly of Artemia franciscana.</title>
        <authorList>
            <person name="Jo E."/>
        </authorList>
    </citation>
    <scope>NUCLEOTIDE SEQUENCE</scope>
    <source>
        <tissue evidence="2">Whole body</tissue>
    </source>
</reference>
<protein>
    <submittedName>
        <fullName evidence="2">Uncharacterized protein</fullName>
    </submittedName>
</protein>
<keyword evidence="3" id="KW-1185">Reference proteome</keyword>